<dbReference type="Proteomes" id="UP000308886">
    <property type="component" value="Unassembled WGS sequence"/>
</dbReference>
<accession>A0AC61QM81</accession>
<evidence type="ECO:0000313" key="1">
    <source>
        <dbReference type="EMBL" id="TGX80185.1"/>
    </source>
</evidence>
<reference evidence="1" key="1">
    <citation type="submission" date="2019-04" db="EMBL/GenBank/DDBJ databases">
        <title>Microbes associate with the intestines of laboratory mice.</title>
        <authorList>
            <person name="Navarre W."/>
            <person name="Wong E."/>
            <person name="Huang K."/>
            <person name="Tropini C."/>
            <person name="Ng K."/>
            <person name="Yu B."/>
        </authorList>
    </citation>
    <scope>NUCLEOTIDE SEQUENCE</scope>
    <source>
        <strain evidence="1">NM73_A23</strain>
    </source>
</reference>
<protein>
    <submittedName>
        <fullName evidence="1">Uncharacterized protein</fullName>
    </submittedName>
</protein>
<gene>
    <name evidence="1" type="ORF">E5358_13350</name>
</gene>
<evidence type="ECO:0000313" key="2">
    <source>
        <dbReference type="Proteomes" id="UP000308886"/>
    </source>
</evidence>
<name>A0AC61QM81_9BACT</name>
<comment type="caution">
    <text evidence="1">The sequence shown here is derived from an EMBL/GenBank/DDBJ whole genome shotgun (WGS) entry which is preliminary data.</text>
</comment>
<proteinExistence type="predicted"/>
<keyword evidence="2" id="KW-1185">Reference proteome</keyword>
<dbReference type="EMBL" id="SRZC01000028">
    <property type="protein sequence ID" value="TGX80185.1"/>
    <property type="molecule type" value="Genomic_DNA"/>
</dbReference>
<organism evidence="1 2">
    <name type="scientific">Palleniella muris</name>
    <dbReference type="NCBI Taxonomy" id="3038145"/>
    <lineage>
        <taxon>Bacteria</taxon>
        <taxon>Pseudomonadati</taxon>
        <taxon>Bacteroidota</taxon>
        <taxon>Bacteroidia</taxon>
        <taxon>Bacteroidales</taxon>
        <taxon>Prevotellaceae</taxon>
        <taxon>Palleniella</taxon>
    </lineage>
</organism>
<sequence>MTIKEYISRVGKSRGFGIQSPWAYRFVTEVIGECCPYYAYEEIDRRCHTKRERKFQKLLLRISNFVYPASMELIDVYNVEKELSSAVEKATCKGVIIIEGINKDKCTKEFWTKVKEDDRIGVTFDCYYFGICFLDKEMYKQHYKLNFF</sequence>